<keyword evidence="6" id="KW-0175">Coiled coil</keyword>
<dbReference type="Pfam" id="PF25954">
    <property type="entry name" value="Beta-barrel_RND_2"/>
    <property type="match status" value="1"/>
</dbReference>
<gene>
    <name evidence="11" type="ORF">CR105_15780</name>
</gene>
<dbReference type="SUPFAM" id="SSF111369">
    <property type="entry name" value="HlyD-like secretion proteins"/>
    <property type="match status" value="2"/>
</dbReference>
<feature type="region of interest" description="Disordered" evidence="7">
    <location>
        <begin position="412"/>
        <end position="451"/>
    </location>
</feature>
<comment type="caution">
    <text evidence="11">The sequence shown here is derived from an EMBL/GenBank/DDBJ whole genome shotgun (WGS) entry which is preliminary data.</text>
</comment>
<evidence type="ECO:0000256" key="2">
    <source>
        <dbReference type="ARBA" id="ARBA00009477"/>
    </source>
</evidence>
<dbReference type="PANTHER" id="PTHR32347:SF29">
    <property type="entry name" value="UPF0194 MEMBRANE PROTEIN YBHG"/>
    <property type="match status" value="1"/>
</dbReference>
<dbReference type="InterPro" id="IPR058792">
    <property type="entry name" value="Beta-barrel_RND_2"/>
</dbReference>
<keyword evidence="12" id="KW-1185">Reference proteome</keyword>
<keyword evidence="4" id="KW-0732">Signal</keyword>
<evidence type="ECO:0000313" key="11">
    <source>
        <dbReference type="EMBL" id="PIL44158.1"/>
    </source>
</evidence>
<dbReference type="OrthoDB" id="9806939at2"/>
<keyword evidence="5" id="KW-0574">Periplasm</keyword>
<dbReference type="PANTHER" id="PTHR32347">
    <property type="entry name" value="EFFLUX SYSTEM COMPONENT YKNX-RELATED"/>
    <property type="match status" value="1"/>
</dbReference>
<name>A0A2G8TEU7_9BURK</name>
<dbReference type="NCBIfam" id="TIGR01730">
    <property type="entry name" value="RND_mfp"/>
    <property type="match status" value="1"/>
</dbReference>
<evidence type="ECO:0000259" key="8">
    <source>
        <dbReference type="Pfam" id="PF25917"/>
    </source>
</evidence>
<dbReference type="InterPro" id="IPR050465">
    <property type="entry name" value="UPF0194_transport"/>
</dbReference>
<feature type="compositionally biased region" description="Low complexity" evidence="7">
    <location>
        <begin position="428"/>
        <end position="451"/>
    </location>
</feature>
<comment type="subcellular location">
    <subcellularLocation>
        <location evidence="1">Periplasm</location>
    </subcellularLocation>
</comment>
<evidence type="ECO:0000256" key="7">
    <source>
        <dbReference type="SAM" id="MobiDB-lite"/>
    </source>
</evidence>
<organism evidence="11 12">
    <name type="scientific">Massilia eurypsychrophila</name>
    <dbReference type="NCBI Taxonomy" id="1485217"/>
    <lineage>
        <taxon>Bacteria</taxon>
        <taxon>Pseudomonadati</taxon>
        <taxon>Pseudomonadota</taxon>
        <taxon>Betaproteobacteria</taxon>
        <taxon>Burkholderiales</taxon>
        <taxon>Oxalobacteraceae</taxon>
        <taxon>Telluria group</taxon>
        <taxon>Massilia</taxon>
    </lineage>
</organism>
<evidence type="ECO:0000256" key="6">
    <source>
        <dbReference type="ARBA" id="ARBA00023054"/>
    </source>
</evidence>
<dbReference type="GO" id="GO:0042597">
    <property type="term" value="C:periplasmic space"/>
    <property type="evidence" value="ECO:0007669"/>
    <property type="project" value="UniProtKB-SubCell"/>
</dbReference>
<dbReference type="RefSeq" id="WP_099789847.1">
    <property type="nucleotide sequence ID" value="NZ_JBHLYV010000017.1"/>
</dbReference>
<dbReference type="GO" id="GO:0016020">
    <property type="term" value="C:membrane"/>
    <property type="evidence" value="ECO:0007669"/>
    <property type="project" value="InterPro"/>
</dbReference>
<feature type="domain" description="Multidrug resistance protein MdtA-like C-terminal permuted SH3" evidence="10">
    <location>
        <begin position="336"/>
        <end position="390"/>
    </location>
</feature>
<feature type="domain" description="Multidrug resistance protein MdtA-like barrel-sandwich hybrid" evidence="8">
    <location>
        <begin position="66"/>
        <end position="246"/>
    </location>
</feature>
<dbReference type="Gene3D" id="2.40.30.170">
    <property type="match status" value="1"/>
</dbReference>
<proteinExistence type="inferred from homology"/>
<feature type="compositionally biased region" description="Gly residues" evidence="7">
    <location>
        <begin position="415"/>
        <end position="427"/>
    </location>
</feature>
<dbReference type="Proteomes" id="UP000230390">
    <property type="component" value="Unassembled WGS sequence"/>
</dbReference>
<reference evidence="11 12" key="1">
    <citation type="submission" date="2017-10" db="EMBL/GenBank/DDBJ databases">
        <title>Massilia psychrophilum sp. nov., a novel purple-pigmented bacterium isolated from Tianshan glacier, Xinjiang Municipality, China.</title>
        <authorList>
            <person name="Wang H."/>
        </authorList>
    </citation>
    <scope>NUCLEOTIDE SEQUENCE [LARGE SCALE GENOMIC DNA]</scope>
    <source>
        <strain evidence="11 12">JCM 30074</strain>
    </source>
</reference>
<sequence>MPIRDALSKVKQHWLAAALAVAALLGAAYAARALLFGAELKVYPVERRELLQTVVASGRVETPLRIEIGSQVTGAVAAIPVAEGQAVKAGQVLIELDHGEAAAAVEQARAAVGQASARLQQVRDVGLPVAQQARRQADANLFTVRRQFARSKELFARGFVGQAALDEAERNLQVADSEAASARLQARSMGDQGSDLLMAQAALAQSRAALRLVEARLGYTTITAPADGVLIARAAERGDVVQPGKVLMVLSPAGRTQLVVQIDEKNIALLHLGQAALASADAYPARRFGAVLAYVNPAVDPQRGSLEVKFDVPRPPPYLRQDMTVSVDVEVARRPNAVVLPTETLHDTAGSSPWVLKVAGGRLRRQPVKLGASGGGNTEIVAGLQPGDLVAPAAGAALAEGTRVRPVTAVAAANGGNGGDGGNGSNGANGMRGAPAAAGRAGNSAAPAAGG</sequence>
<accession>A0A2G8TEU7</accession>
<dbReference type="EMBL" id="PDOC01000009">
    <property type="protein sequence ID" value="PIL44158.1"/>
    <property type="molecule type" value="Genomic_DNA"/>
</dbReference>
<comment type="similarity">
    <text evidence="2">Belongs to the membrane fusion protein (MFP) (TC 8.A.1) family.</text>
</comment>
<evidence type="ECO:0000256" key="3">
    <source>
        <dbReference type="ARBA" id="ARBA00010602"/>
    </source>
</evidence>
<protein>
    <submittedName>
        <fullName evidence="11">Efflux transporter periplasmic adaptor subunit</fullName>
    </submittedName>
</protein>
<comment type="similarity">
    <text evidence="3">Belongs to the UPF0194 family.</text>
</comment>
<dbReference type="Pfam" id="PF25967">
    <property type="entry name" value="RND-MFP_C"/>
    <property type="match status" value="1"/>
</dbReference>
<dbReference type="InterPro" id="IPR058625">
    <property type="entry name" value="MdtA-like_BSH"/>
</dbReference>
<evidence type="ECO:0000256" key="5">
    <source>
        <dbReference type="ARBA" id="ARBA00022764"/>
    </source>
</evidence>
<evidence type="ECO:0000259" key="10">
    <source>
        <dbReference type="Pfam" id="PF25967"/>
    </source>
</evidence>
<dbReference type="Gene3D" id="2.40.420.20">
    <property type="match status" value="1"/>
</dbReference>
<evidence type="ECO:0000313" key="12">
    <source>
        <dbReference type="Proteomes" id="UP000230390"/>
    </source>
</evidence>
<dbReference type="InterPro" id="IPR006143">
    <property type="entry name" value="RND_pump_MFP"/>
</dbReference>
<dbReference type="AlphaFoldDB" id="A0A2G8TEU7"/>
<evidence type="ECO:0000259" key="9">
    <source>
        <dbReference type="Pfam" id="PF25954"/>
    </source>
</evidence>
<dbReference type="GO" id="GO:0022857">
    <property type="term" value="F:transmembrane transporter activity"/>
    <property type="evidence" value="ECO:0007669"/>
    <property type="project" value="InterPro"/>
</dbReference>
<evidence type="ECO:0000256" key="4">
    <source>
        <dbReference type="ARBA" id="ARBA00022729"/>
    </source>
</evidence>
<dbReference type="Gene3D" id="2.40.50.100">
    <property type="match status" value="1"/>
</dbReference>
<feature type="domain" description="CusB-like beta-barrel" evidence="9">
    <location>
        <begin position="258"/>
        <end position="329"/>
    </location>
</feature>
<evidence type="ECO:0000256" key="1">
    <source>
        <dbReference type="ARBA" id="ARBA00004418"/>
    </source>
</evidence>
<dbReference type="Pfam" id="PF25917">
    <property type="entry name" value="BSH_RND"/>
    <property type="match status" value="1"/>
</dbReference>
<dbReference type="Gene3D" id="1.10.287.470">
    <property type="entry name" value="Helix hairpin bin"/>
    <property type="match status" value="1"/>
</dbReference>
<dbReference type="InterPro" id="IPR058627">
    <property type="entry name" value="MdtA-like_C"/>
</dbReference>